<dbReference type="Proteomes" id="UP000199062">
    <property type="component" value="Unassembled WGS sequence"/>
</dbReference>
<evidence type="ECO:0000256" key="8">
    <source>
        <dbReference type="ARBA" id="ARBA00023136"/>
    </source>
</evidence>
<dbReference type="InterPro" id="IPR050901">
    <property type="entry name" value="BP-dep_ABC_trans_perm"/>
</dbReference>
<evidence type="ECO:0000256" key="1">
    <source>
        <dbReference type="ARBA" id="ARBA00004651"/>
    </source>
</evidence>
<evidence type="ECO:0000256" key="3">
    <source>
        <dbReference type="ARBA" id="ARBA00022448"/>
    </source>
</evidence>
<dbReference type="Pfam" id="PF00528">
    <property type="entry name" value="BPD_transp_1"/>
    <property type="match status" value="1"/>
</dbReference>
<keyword evidence="12" id="KW-1185">Reference proteome</keyword>
<dbReference type="PANTHER" id="PTHR32243:SF50">
    <property type="entry name" value="MALTOSE_MALTODEXTRIN TRANSPORT SYSTEM PERMEASE PROTEIN MALG"/>
    <property type="match status" value="1"/>
</dbReference>
<feature type="transmembrane region" description="Helical" evidence="9">
    <location>
        <begin position="201"/>
        <end position="225"/>
    </location>
</feature>
<keyword evidence="4" id="KW-1003">Cell membrane</keyword>
<evidence type="ECO:0000256" key="4">
    <source>
        <dbReference type="ARBA" id="ARBA00022475"/>
    </source>
</evidence>
<feature type="transmembrane region" description="Helical" evidence="9">
    <location>
        <begin position="261"/>
        <end position="280"/>
    </location>
</feature>
<evidence type="ECO:0000256" key="2">
    <source>
        <dbReference type="ARBA" id="ARBA00009047"/>
    </source>
</evidence>
<dbReference type="EMBL" id="FOZK01000002">
    <property type="protein sequence ID" value="SFR96786.1"/>
    <property type="molecule type" value="Genomic_DNA"/>
</dbReference>
<dbReference type="RefSeq" id="WP_089815884.1">
    <property type="nucleotide sequence ID" value="NZ_FOZK01000002.1"/>
</dbReference>
<evidence type="ECO:0000313" key="12">
    <source>
        <dbReference type="Proteomes" id="UP000199062"/>
    </source>
</evidence>
<feature type="transmembrane region" description="Helical" evidence="9">
    <location>
        <begin position="93"/>
        <end position="112"/>
    </location>
</feature>
<evidence type="ECO:0000256" key="7">
    <source>
        <dbReference type="ARBA" id="ARBA00022989"/>
    </source>
</evidence>
<comment type="subcellular location">
    <subcellularLocation>
        <location evidence="1 9">Cell membrane</location>
        <topology evidence="1 9">Multi-pass membrane protein</topology>
    </subcellularLocation>
</comment>
<feature type="domain" description="ABC transmembrane type-1" evidence="10">
    <location>
        <begin position="89"/>
        <end position="280"/>
    </location>
</feature>
<keyword evidence="5" id="KW-0762">Sugar transport</keyword>
<dbReference type="InterPro" id="IPR035906">
    <property type="entry name" value="MetI-like_sf"/>
</dbReference>
<dbReference type="PROSITE" id="PS50928">
    <property type="entry name" value="ABC_TM1"/>
    <property type="match status" value="1"/>
</dbReference>
<dbReference type="Gene3D" id="1.10.3720.10">
    <property type="entry name" value="MetI-like"/>
    <property type="match status" value="1"/>
</dbReference>
<dbReference type="OrthoDB" id="57451at2157"/>
<feature type="transmembrane region" description="Helical" evidence="9">
    <location>
        <begin position="160"/>
        <end position="180"/>
    </location>
</feature>
<keyword evidence="8 9" id="KW-0472">Membrane</keyword>
<dbReference type="STRING" id="767519.SAMN05216559_1708"/>
<feature type="transmembrane region" description="Helical" evidence="9">
    <location>
        <begin position="124"/>
        <end position="148"/>
    </location>
</feature>
<dbReference type="CDD" id="cd06261">
    <property type="entry name" value="TM_PBP2"/>
    <property type="match status" value="1"/>
</dbReference>
<keyword evidence="6 9" id="KW-0812">Transmembrane</keyword>
<gene>
    <name evidence="11" type="ORF">SAMN05216559_1708</name>
</gene>
<dbReference type="PANTHER" id="PTHR32243">
    <property type="entry name" value="MALTOSE TRANSPORT SYSTEM PERMEASE-RELATED"/>
    <property type="match status" value="1"/>
</dbReference>
<name>A0A1I6KZX7_9EURY</name>
<comment type="similarity">
    <text evidence="2">Belongs to the binding-protein-dependent transport system permease family. MalFG subfamily.</text>
</comment>
<dbReference type="SUPFAM" id="SSF161098">
    <property type="entry name" value="MetI-like"/>
    <property type="match status" value="1"/>
</dbReference>
<dbReference type="InterPro" id="IPR000515">
    <property type="entry name" value="MetI-like"/>
</dbReference>
<reference evidence="11 12" key="1">
    <citation type="submission" date="2016-10" db="EMBL/GenBank/DDBJ databases">
        <authorList>
            <person name="de Groot N.N."/>
        </authorList>
    </citation>
    <scope>NUCLEOTIDE SEQUENCE [LARGE SCALE GENOMIC DNA]</scope>
    <source>
        <strain evidence="11 12">CGMCC 1.10457</strain>
    </source>
</reference>
<evidence type="ECO:0000256" key="5">
    <source>
        <dbReference type="ARBA" id="ARBA00022597"/>
    </source>
</evidence>
<evidence type="ECO:0000256" key="9">
    <source>
        <dbReference type="RuleBase" id="RU363032"/>
    </source>
</evidence>
<keyword evidence="3 9" id="KW-0813">Transport</keyword>
<keyword evidence="7 9" id="KW-1133">Transmembrane helix</keyword>
<accession>A0A1I6KZX7</accession>
<evidence type="ECO:0000313" key="11">
    <source>
        <dbReference type="EMBL" id="SFR96786.1"/>
    </source>
</evidence>
<protein>
    <submittedName>
        <fullName evidence="11">Carbohydrate ABC transporter membrane protein 2, CUT1 family</fullName>
    </submittedName>
</protein>
<organism evidence="11 12">
    <name type="scientific">Halomicrobium zhouii</name>
    <dbReference type="NCBI Taxonomy" id="767519"/>
    <lineage>
        <taxon>Archaea</taxon>
        <taxon>Methanobacteriati</taxon>
        <taxon>Methanobacteriota</taxon>
        <taxon>Stenosarchaea group</taxon>
        <taxon>Halobacteria</taxon>
        <taxon>Halobacteriales</taxon>
        <taxon>Haloarculaceae</taxon>
        <taxon>Halomicrobium</taxon>
    </lineage>
</organism>
<proteinExistence type="inferred from homology"/>
<dbReference type="GO" id="GO:0055085">
    <property type="term" value="P:transmembrane transport"/>
    <property type="evidence" value="ECO:0007669"/>
    <property type="project" value="InterPro"/>
</dbReference>
<dbReference type="AlphaFoldDB" id="A0A1I6KZX7"/>
<sequence length="295" mass="32694">MATQSRDTTELFGVELSETTVDRLKAVGFHTFLWGSIFVVLLPVLWMVVVSLNPLSFLSVIEDPMRWVNGVSLDAYERAIYETDFLIWFKNSALVTLAATALTIVVCTFGAYSIGRLRFRGRKAVATFLLLTQMFPLILVAVPLFLIFRDLGLVNTLYGLTIAYIAFILPFSIWMLRGFYENLPESLEEAAMVDGSTRVGAVIRVIVPLSAPAIATTAIFAWIFAWNEFVMALILISDSSKTTLPPGLSTWVGRYSLQWDLLMAGAIGATLPLIIILFFLQKYIITGLAEGAVKT</sequence>
<evidence type="ECO:0000256" key="6">
    <source>
        <dbReference type="ARBA" id="ARBA00022692"/>
    </source>
</evidence>
<dbReference type="GO" id="GO:0005886">
    <property type="term" value="C:plasma membrane"/>
    <property type="evidence" value="ECO:0007669"/>
    <property type="project" value="UniProtKB-SubCell"/>
</dbReference>
<feature type="transmembrane region" description="Helical" evidence="9">
    <location>
        <begin position="32"/>
        <end position="52"/>
    </location>
</feature>
<evidence type="ECO:0000259" key="10">
    <source>
        <dbReference type="PROSITE" id="PS50928"/>
    </source>
</evidence>